<reference evidence="1 2" key="1">
    <citation type="journal article" date="2022" name="Hortic Res">
        <title>A haplotype resolved chromosomal level avocado genome allows analysis of novel avocado genes.</title>
        <authorList>
            <person name="Nath O."/>
            <person name="Fletcher S.J."/>
            <person name="Hayward A."/>
            <person name="Shaw L.M."/>
            <person name="Masouleh A.K."/>
            <person name="Furtado A."/>
            <person name="Henry R.J."/>
            <person name="Mitter N."/>
        </authorList>
    </citation>
    <scope>NUCLEOTIDE SEQUENCE [LARGE SCALE GENOMIC DNA]</scope>
    <source>
        <strain evidence="2">cv. Hass</strain>
    </source>
</reference>
<dbReference type="Proteomes" id="UP001234297">
    <property type="component" value="Chromosome 7"/>
</dbReference>
<organism evidence="1 2">
    <name type="scientific">Persea americana</name>
    <name type="common">Avocado</name>
    <dbReference type="NCBI Taxonomy" id="3435"/>
    <lineage>
        <taxon>Eukaryota</taxon>
        <taxon>Viridiplantae</taxon>
        <taxon>Streptophyta</taxon>
        <taxon>Embryophyta</taxon>
        <taxon>Tracheophyta</taxon>
        <taxon>Spermatophyta</taxon>
        <taxon>Magnoliopsida</taxon>
        <taxon>Magnoliidae</taxon>
        <taxon>Laurales</taxon>
        <taxon>Lauraceae</taxon>
        <taxon>Persea</taxon>
    </lineage>
</organism>
<accession>A0ACC2L9I2</accession>
<keyword evidence="2" id="KW-1185">Reference proteome</keyword>
<name>A0ACC2L9I2_PERAE</name>
<proteinExistence type="predicted"/>
<evidence type="ECO:0000313" key="2">
    <source>
        <dbReference type="Proteomes" id="UP001234297"/>
    </source>
</evidence>
<gene>
    <name evidence="1" type="ORF">MRB53_023348</name>
</gene>
<protein>
    <submittedName>
        <fullName evidence="1">Uncharacterized protein</fullName>
    </submittedName>
</protein>
<sequence length="74" mass="8685">MCPKLLKCASNDDMITVKAEDDADTVTFIFESPRPWLKKTWLKAVLSSLQKIKEGEKSWRFKFNPSFSSYQLFY</sequence>
<evidence type="ECO:0000313" key="1">
    <source>
        <dbReference type="EMBL" id="KAJ8630025.1"/>
    </source>
</evidence>
<dbReference type="EMBL" id="CM056815">
    <property type="protein sequence ID" value="KAJ8630025.1"/>
    <property type="molecule type" value="Genomic_DNA"/>
</dbReference>
<comment type="caution">
    <text evidence="1">The sequence shown here is derived from an EMBL/GenBank/DDBJ whole genome shotgun (WGS) entry which is preliminary data.</text>
</comment>